<proteinExistence type="predicted"/>
<name>A0A6G1HWZ7_9PEZI</name>
<dbReference type="Proteomes" id="UP000799640">
    <property type="component" value="Unassembled WGS sequence"/>
</dbReference>
<organism evidence="2 3">
    <name type="scientific">Trichodelitschia bisporula</name>
    <dbReference type="NCBI Taxonomy" id="703511"/>
    <lineage>
        <taxon>Eukaryota</taxon>
        <taxon>Fungi</taxon>
        <taxon>Dikarya</taxon>
        <taxon>Ascomycota</taxon>
        <taxon>Pezizomycotina</taxon>
        <taxon>Dothideomycetes</taxon>
        <taxon>Dothideomycetes incertae sedis</taxon>
        <taxon>Phaeotrichales</taxon>
        <taxon>Phaeotrichaceae</taxon>
        <taxon>Trichodelitschia</taxon>
    </lineage>
</organism>
<evidence type="ECO:0000313" key="3">
    <source>
        <dbReference type="Proteomes" id="UP000799640"/>
    </source>
</evidence>
<sequence>MLATKLPLLGEGLASAPRLPNSSAQHGCSPLSFMNDVSVHFSHARRFDMIFSGVVERRQSLSRVIATACCFELASSKRWMVVQSSLCPTFPMTPANSKSCNGRRSTQRVTGGEFSTQLLSRLERLIRASIHKGSSGCGTTSTLSSGPIHRPGRPMSASSLSFGGSFSYHSVRSHSRVFSYLLLNTLLLHHSRGLNVTYHPAIACENITSHRVQPS</sequence>
<protein>
    <submittedName>
        <fullName evidence="2">Uncharacterized protein</fullName>
    </submittedName>
</protein>
<dbReference type="AlphaFoldDB" id="A0A6G1HWZ7"/>
<feature type="compositionally biased region" description="Low complexity" evidence="1">
    <location>
        <begin position="133"/>
        <end position="146"/>
    </location>
</feature>
<reference evidence="2" key="1">
    <citation type="journal article" date="2020" name="Stud. Mycol.">
        <title>101 Dothideomycetes genomes: a test case for predicting lifestyles and emergence of pathogens.</title>
        <authorList>
            <person name="Haridas S."/>
            <person name="Albert R."/>
            <person name="Binder M."/>
            <person name="Bloem J."/>
            <person name="Labutti K."/>
            <person name="Salamov A."/>
            <person name="Andreopoulos B."/>
            <person name="Baker S."/>
            <person name="Barry K."/>
            <person name="Bills G."/>
            <person name="Bluhm B."/>
            <person name="Cannon C."/>
            <person name="Castanera R."/>
            <person name="Culley D."/>
            <person name="Daum C."/>
            <person name="Ezra D."/>
            <person name="Gonzalez J."/>
            <person name="Henrissat B."/>
            <person name="Kuo A."/>
            <person name="Liang C."/>
            <person name="Lipzen A."/>
            <person name="Lutzoni F."/>
            <person name="Magnuson J."/>
            <person name="Mondo S."/>
            <person name="Nolan M."/>
            <person name="Ohm R."/>
            <person name="Pangilinan J."/>
            <person name="Park H.-J."/>
            <person name="Ramirez L."/>
            <person name="Alfaro M."/>
            <person name="Sun H."/>
            <person name="Tritt A."/>
            <person name="Yoshinaga Y."/>
            <person name="Zwiers L.-H."/>
            <person name="Turgeon B."/>
            <person name="Goodwin S."/>
            <person name="Spatafora J."/>
            <person name="Crous P."/>
            <person name="Grigoriev I."/>
        </authorList>
    </citation>
    <scope>NUCLEOTIDE SEQUENCE</scope>
    <source>
        <strain evidence="2">CBS 262.69</strain>
    </source>
</reference>
<accession>A0A6G1HWZ7</accession>
<dbReference type="EMBL" id="ML996694">
    <property type="protein sequence ID" value="KAF2400578.1"/>
    <property type="molecule type" value="Genomic_DNA"/>
</dbReference>
<keyword evidence="3" id="KW-1185">Reference proteome</keyword>
<evidence type="ECO:0000256" key="1">
    <source>
        <dbReference type="SAM" id="MobiDB-lite"/>
    </source>
</evidence>
<gene>
    <name evidence="2" type="ORF">EJ06DRAFT_397275</name>
</gene>
<evidence type="ECO:0000313" key="2">
    <source>
        <dbReference type="EMBL" id="KAF2400578.1"/>
    </source>
</evidence>
<feature type="region of interest" description="Disordered" evidence="1">
    <location>
        <begin position="133"/>
        <end position="155"/>
    </location>
</feature>